<sequence>MTGLTGALTGSANGGPKGVVSSGRRPTLLAALGGAVWSLEQAVEDMLVGWTPNKIPDLSGRLALVTGGNSGIGLEILRKLAENCATVLMVTRDKERGEAAAEQVRSGLGPGCPGRVEVLVADLISLKEVDSLISQVRKRVAEHNKAAPAAAGGRGGRQAAAAGELSGVYGCET</sequence>
<dbReference type="SUPFAM" id="SSF51735">
    <property type="entry name" value="NAD(P)-binding Rossmann-fold domains"/>
    <property type="match status" value="1"/>
</dbReference>
<evidence type="ECO:0000256" key="1">
    <source>
        <dbReference type="ARBA" id="ARBA00006484"/>
    </source>
</evidence>
<name>A0A836C4S0_9CHLO</name>
<keyword evidence="5" id="KW-1185">Reference proteome</keyword>
<dbReference type="PANTHER" id="PTHR24320">
    <property type="entry name" value="RETINOL DEHYDROGENASE"/>
    <property type="match status" value="1"/>
</dbReference>
<dbReference type="InterPro" id="IPR002347">
    <property type="entry name" value="SDR_fam"/>
</dbReference>
<reference evidence="4" key="1">
    <citation type="journal article" date="2020" name="bioRxiv">
        <title>Comparative genomics of Chlamydomonas.</title>
        <authorList>
            <person name="Craig R.J."/>
            <person name="Hasan A.R."/>
            <person name="Ness R.W."/>
            <person name="Keightley P.D."/>
        </authorList>
    </citation>
    <scope>NUCLEOTIDE SEQUENCE</scope>
    <source>
        <strain evidence="4">CCAP 11/70</strain>
    </source>
</reference>
<dbReference type="Pfam" id="PF00106">
    <property type="entry name" value="adh_short"/>
    <property type="match status" value="1"/>
</dbReference>
<dbReference type="GO" id="GO:0016491">
    <property type="term" value="F:oxidoreductase activity"/>
    <property type="evidence" value="ECO:0007669"/>
    <property type="project" value="UniProtKB-KW"/>
</dbReference>
<comment type="similarity">
    <text evidence="1">Belongs to the short-chain dehydrogenases/reductases (SDR) family.</text>
</comment>
<evidence type="ECO:0000256" key="2">
    <source>
        <dbReference type="ARBA" id="ARBA00023002"/>
    </source>
</evidence>
<accession>A0A836C4S0</accession>
<organism evidence="4 5">
    <name type="scientific">Edaphochlamys debaryana</name>
    <dbReference type="NCBI Taxonomy" id="47281"/>
    <lineage>
        <taxon>Eukaryota</taxon>
        <taxon>Viridiplantae</taxon>
        <taxon>Chlorophyta</taxon>
        <taxon>core chlorophytes</taxon>
        <taxon>Chlorophyceae</taxon>
        <taxon>CS clade</taxon>
        <taxon>Chlamydomonadales</taxon>
        <taxon>Chlamydomonadales incertae sedis</taxon>
        <taxon>Edaphochlamys</taxon>
    </lineage>
</organism>
<dbReference type="Proteomes" id="UP000612055">
    <property type="component" value="Unassembled WGS sequence"/>
</dbReference>
<evidence type="ECO:0000313" key="4">
    <source>
        <dbReference type="EMBL" id="KAG2499198.1"/>
    </source>
</evidence>
<protein>
    <submittedName>
        <fullName evidence="4">Uncharacterized protein</fullName>
    </submittedName>
</protein>
<evidence type="ECO:0000313" key="5">
    <source>
        <dbReference type="Proteomes" id="UP000612055"/>
    </source>
</evidence>
<dbReference type="EMBL" id="JAEHOE010000007">
    <property type="protein sequence ID" value="KAG2499198.1"/>
    <property type="molecule type" value="Genomic_DNA"/>
</dbReference>
<feature type="region of interest" description="Disordered" evidence="3">
    <location>
        <begin position="1"/>
        <end position="20"/>
    </location>
</feature>
<proteinExistence type="inferred from homology"/>
<evidence type="ECO:0000256" key="3">
    <source>
        <dbReference type="SAM" id="MobiDB-lite"/>
    </source>
</evidence>
<keyword evidence="2" id="KW-0560">Oxidoreductase</keyword>
<gene>
    <name evidence="4" type="ORF">HYH03_002779</name>
</gene>
<dbReference type="AlphaFoldDB" id="A0A836C4S0"/>
<dbReference type="Gene3D" id="3.40.50.720">
    <property type="entry name" value="NAD(P)-binding Rossmann-like Domain"/>
    <property type="match status" value="1"/>
</dbReference>
<dbReference type="PANTHER" id="PTHR24320:SF148">
    <property type="entry name" value="NAD(P)-BINDING ROSSMANN-FOLD SUPERFAMILY PROTEIN"/>
    <property type="match status" value="1"/>
</dbReference>
<comment type="caution">
    <text evidence="4">The sequence shown here is derived from an EMBL/GenBank/DDBJ whole genome shotgun (WGS) entry which is preliminary data.</text>
</comment>
<dbReference type="OrthoDB" id="191139at2759"/>
<dbReference type="InterPro" id="IPR036291">
    <property type="entry name" value="NAD(P)-bd_dom_sf"/>
</dbReference>